<name>A0A1Z1M269_9FLOR</name>
<dbReference type="GO" id="GO:0015031">
    <property type="term" value="P:protein transport"/>
    <property type="evidence" value="ECO:0007669"/>
    <property type="project" value="InterPro"/>
</dbReference>
<reference evidence="4" key="1">
    <citation type="journal article" date="2017" name="J. Phycol.">
        <title>Analysis of chloroplast genomes and a supermatrix inform reclassification of the Rhodomelaceae (Rhodophyta).</title>
        <authorList>
            <person name="Diaz-Tapia P."/>
            <person name="Maggs C.A."/>
            <person name="West J.A."/>
            <person name="Verbruggen H."/>
        </authorList>
    </citation>
    <scope>NUCLEOTIDE SEQUENCE</scope>
    <source>
        <strain evidence="4">JFC1711</strain>
    </source>
</reference>
<proteinExistence type="predicted"/>
<dbReference type="InterPro" id="IPR007378">
    <property type="entry name" value="Tic22-like"/>
</dbReference>
<evidence type="ECO:0000313" key="4">
    <source>
        <dbReference type="EMBL" id="ARW60168.1"/>
    </source>
</evidence>
<geneLocation type="chloroplast" evidence="4"/>
<gene>
    <name evidence="4" type="primary">ycf80</name>
</gene>
<evidence type="ECO:0000256" key="3">
    <source>
        <dbReference type="ARBA" id="ARBA00022640"/>
    </source>
</evidence>
<evidence type="ECO:0000256" key="1">
    <source>
        <dbReference type="ARBA" id="ARBA00004229"/>
    </source>
</evidence>
<dbReference type="PANTHER" id="PTHR33926:SF4">
    <property type="entry name" value="PROTEIN TIC 22, CHLOROPLASTIC"/>
    <property type="match status" value="1"/>
</dbReference>
<keyword evidence="3 4" id="KW-0934">Plastid</keyword>
<accession>A0A1Z1M269</accession>
<evidence type="ECO:0008006" key="5">
    <source>
        <dbReference type="Google" id="ProtNLM"/>
    </source>
</evidence>
<sequence>MILFDLSLFDPVLHSYDKNDPFLKFKLNCCSQESKYTFDLLNLKLKYDKVSSIVVSNNKLFENQLEQESIKTKKHHKFVIRNFWQKLINKYWQETIFISSSNSLLENYTNRLKTSGLSVYEGSDYKNFLLKFSKDLLDRKVQLSPTKNDDKNISTGINKNNVYIKYKWLKSWNPSIFLLKRNSSQVYSNFPVNNNSKSFPLFILINSKKQIVLAESSDQLSGRQMLLKFYYRLTKKGLNSKKLYTGLFFTNLEDALEYKHYINNKYCKSTRNSLVTLVPTTINFYYELLKNYNCDIEFRLVPDLKEISDLLYKYRKFRNLSFDSQQNYSFNYFQGQPLYFIKPRSLKIDRSIGQLNSLHSLSKNGKVQYETVFLNYETAFNAWQKYRNKRYNYYLPIEPQLHVFNLETFVTTSNYITKYDKFIFIPSIKTYNFAKKYICNNLEDSNSPIKSLKNYSFYLKSLFYRILWSLTTRQPISW</sequence>
<organism evidence="4">
    <name type="scientific">Laurencieae sp</name>
    <dbReference type="NCBI Taxonomy" id="2007162"/>
    <lineage>
        <taxon>Eukaryota</taxon>
        <taxon>Rhodophyta</taxon>
        <taxon>Florideophyceae</taxon>
        <taxon>Rhodymeniophycidae</taxon>
        <taxon>Ceramiales</taxon>
        <taxon>Rhodomelaceae</taxon>
        <taxon>Laurencieae</taxon>
    </lineage>
</organism>
<dbReference type="PANTHER" id="PTHR33926">
    <property type="entry name" value="PROTEIN TIC 22, CHLOROPLASTIC"/>
    <property type="match status" value="1"/>
</dbReference>
<dbReference type="GO" id="GO:0009507">
    <property type="term" value="C:chloroplast"/>
    <property type="evidence" value="ECO:0007669"/>
    <property type="project" value="UniProtKB-SubCell"/>
</dbReference>
<protein>
    <recommendedName>
        <fullName evidence="5">Ycf80</fullName>
    </recommendedName>
</protein>
<keyword evidence="2 4" id="KW-0150">Chloroplast</keyword>
<evidence type="ECO:0000256" key="2">
    <source>
        <dbReference type="ARBA" id="ARBA00022528"/>
    </source>
</evidence>
<dbReference type="AlphaFoldDB" id="A0A1Z1M269"/>
<comment type="subcellular location">
    <subcellularLocation>
        <location evidence="1">Plastid</location>
        <location evidence="1">Chloroplast</location>
    </subcellularLocation>
</comment>
<dbReference type="EMBL" id="MF101412">
    <property type="protein sequence ID" value="ARW60168.1"/>
    <property type="molecule type" value="Genomic_DNA"/>
</dbReference>